<dbReference type="EMBL" id="CAXKWB010007210">
    <property type="protein sequence ID" value="CAL4086082.1"/>
    <property type="molecule type" value="Genomic_DNA"/>
</dbReference>
<proteinExistence type="predicted"/>
<feature type="non-terminal residue" evidence="2">
    <location>
        <position position="1"/>
    </location>
</feature>
<feature type="non-terminal residue" evidence="2">
    <location>
        <position position="103"/>
    </location>
</feature>
<feature type="region of interest" description="Disordered" evidence="1">
    <location>
        <begin position="1"/>
        <end position="50"/>
    </location>
</feature>
<gene>
    <name evidence="2" type="ORF">MNOR_LOCUS12907</name>
</gene>
<sequence length="103" mass="11766">SRKPSLRSSMLRIRCESQDTEDDDDDDPSPFRRACQSRSLEDNDTQLEGPDEYVQYDEDGVLVKPNFLMLNGNSDDGRKMCRMNQERSLDLDSPSNAAHPIVE</sequence>
<feature type="compositionally biased region" description="Acidic residues" evidence="1">
    <location>
        <begin position="18"/>
        <end position="28"/>
    </location>
</feature>
<protein>
    <submittedName>
        <fullName evidence="2">Uncharacterized protein</fullName>
    </submittedName>
</protein>
<dbReference type="Proteomes" id="UP001497623">
    <property type="component" value="Unassembled WGS sequence"/>
</dbReference>
<reference evidence="2 3" key="1">
    <citation type="submission" date="2024-05" db="EMBL/GenBank/DDBJ databases">
        <authorList>
            <person name="Wallberg A."/>
        </authorList>
    </citation>
    <scope>NUCLEOTIDE SEQUENCE [LARGE SCALE GENOMIC DNA]</scope>
</reference>
<name>A0AAV2QI79_MEGNR</name>
<feature type="region of interest" description="Disordered" evidence="1">
    <location>
        <begin position="72"/>
        <end position="103"/>
    </location>
</feature>
<evidence type="ECO:0000313" key="3">
    <source>
        <dbReference type="Proteomes" id="UP001497623"/>
    </source>
</evidence>
<keyword evidence="3" id="KW-1185">Reference proteome</keyword>
<comment type="caution">
    <text evidence="2">The sequence shown here is derived from an EMBL/GenBank/DDBJ whole genome shotgun (WGS) entry which is preliminary data.</text>
</comment>
<feature type="compositionally biased region" description="Basic and acidic residues" evidence="1">
    <location>
        <begin position="75"/>
        <end position="90"/>
    </location>
</feature>
<accession>A0AAV2QI79</accession>
<dbReference type="AlphaFoldDB" id="A0AAV2QI79"/>
<evidence type="ECO:0000256" key="1">
    <source>
        <dbReference type="SAM" id="MobiDB-lite"/>
    </source>
</evidence>
<organism evidence="2 3">
    <name type="scientific">Meganyctiphanes norvegica</name>
    <name type="common">Northern krill</name>
    <name type="synonym">Thysanopoda norvegica</name>
    <dbReference type="NCBI Taxonomy" id="48144"/>
    <lineage>
        <taxon>Eukaryota</taxon>
        <taxon>Metazoa</taxon>
        <taxon>Ecdysozoa</taxon>
        <taxon>Arthropoda</taxon>
        <taxon>Crustacea</taxon>
        <taxon>Multicrustacea</taxon>
        <taxon>Malacostraca</taxon>
        <taxon>Eumalacostraca</taxon>
        <taxon>Eucarida</taxon>
        <taxon>Euphausiacea</taxon>
        <taxon>Euphausiidae</taxon>
        <taxon>Meganyctiphanes</taxon>
    </lineage>
</organism>
<evidence type="ECO:0000313" key="2">
    <source>
        <dbReference type="EMBL" id="CAL4086082.1"/>
    </source>
</evidence>